<feature type="chain" id="PRO_5026767725" evidence="1">
    <location>
        <begin position="23"/>
        <end position="201"/>
    </location>
</feature>
<feature type="domain" description="DUF753" evidence="2">
    <location>
        <begin position="27"/>
        <end position="97"/>
    </location>
</feature>
<evidence type="ECO:0000313" key="4">
    <source>
        <dbReference type="RefSeq" id="XP_023173529.2"/>
    </source>
</evidence>
<name>A0A6J1M5G0_DROHY</name>
<dbReference type="OrthoDB" id="7943935at2759"/>
<evidence type="ECO:0000313" key="3">
    <source>
        <dbReference type="Proteomes" id="UP000504633"/>
    </source>
</evidence>
<dbReference type="KEGG" id="dhe:111601256"/>
<accession>A0A6J1M5G0</accession>
<dbReference type="PANTHER" id="PTHR21721:SF26">
    <property type="entry name" value="DUF753 DOMAIN-CONTAINING PROTEIN-RELATED"/>
    <property type="match status" value="1"/>
</dbReference>
<protein>
    <submittedName>
        <fullName evidence="4">Uncharacterized protein LOC111601256</fullName>
    </submittedName>
</protein>
<reference evidence="4" key="1">
    <citation type="submission" date="2025-08" db="UniProtKB">
        <authorList>
            <consortium name="RefSeq"/>
        </authorList>
    </citation>
    <scope>IDENTIFICATION</scope>
    <source>
        <strain evidence="4">15085-1641.00</strain>
        <tissue evidence="4">Whole body</tissue>
    </source>
</reference>
<evidence type="ECO:0000256" key="1">
    <source>
        <dbReference type="SAM" id="SignalP"/>
    </source>
</evidence>
<proteinExistence type="predicted"/>
<feature type="domain" description="DUF753" evidence="2">
    <location>
        <begin position="105"/>
        <end position="182"/>
    </location>
</feature>
<organism evidence="3 4">
    <name type="scientific">Drosophila hydei</name>
    <name type="common">Fruit fly</name>
    <dbReference type="NCBI Taxonomy" id="7224"/>
    <lineage>
        <taxon>Eukaryota</taxon>
        <taxon>Metazoa</taxon>
        <taxon>Ecdysozoa</taxon>
        <taxon>Arthropoda</taxon>
        <taxon>Hexapoda</taxon>
        <taxon>Insecta</taxon>
        <taxon>Pterygota</taxon>
        <taxon>Neoptera</taxon>
        <taxon>Endopterygota</taxon>
        <taxon>Diptera</taxon>
        <taxon>Brachycera</taxon>
        <taxon>Muscomorpha</taxon>
        <taxon>Ephydroidea</taxon>
        <taxon>Drosophilidae</taxon>
        <taxon>Drosophila</taxon>
    </lineage>
</organism>
<dbReference type="OMA" id="NTAISCH"/>
<gene>
    <name evidence="4" type="primary">LOC111601256</name>
</gene>
<dbReference type="RefSeq" id="XP_023173529.2">
    <property type="nucleotide sequence ID" value="XM_023317761.2"/>
</dbReference>
<sequence>MKVKAILSALLVVVLATGYSEANKITSCHSCNGINCQRTDHSQVQKCVDSLDYCVTIYDKSQVLYKGCSLEIPTKLRHRCDSPHDDSCLKCNSDNCNNVGSMKYACVQCDSSQDSNCAENAASLKPTVCTAPTAINSYCYVKASNSGSNIQRGCSTTVTDQQSCLKDSNCLLCSSGDIRGCNSLNITFDSNAGNRFIRFLR</sequence>
<dbReference type="InterPro" id="IPR008472">
    <property type="entry name" value="DUF753"/>
</dbReference>
<feature type="signal peptide" evidence="1">
    <location>
        <begin position="1"/>
        <end position="22"/>
    </location>
</feature>
<keyword evidence="3" id="KW-1185">Reference proteome</keyword>
<keyword evidence="1" id="KW-0732">Signal</keyword>
<dbReference type="PANTHER" id="PTHR21721">
    <property type="entry name" value="GH09876P-RELATED"/>
    <property type="match status" value="1"/>
</dbReference>
<dbReference type="Pfam" id="PF05444">
    <property type="entry name" value="DUF753"/>
    <property type="match status" value="2"/>
</dbReference>
<evidence type="ECO:0000259" key="2">
    <source>
        <dbReference type="Pfam" id="PF05444"/>
    </source>
</evidence>
<dbReference type="Proteomes" id="UP000504633">
    <property type="component" value="Unplaced"/>
</dbReference>
<dbReference type="AlphaFoldDB" id="A0A6J1M5G0"/>
<dbReference type="GeneID" id="111601256"/>